<gene>
    <name evidence="2" type="ORF">I7X13_14880</name>
</gene>
<sequence length="70" mass="7892">MSGLIQLVDRLVHVAFWYCVDFMVNLANLSRSSYPEANTWVLLLLLPGLLVGLLGVRVVQAAALRRARRR</sequence>
<reference evidence="2 3" key="1">
    <citation type="submission" date="2020-12" db="EMBL/GenBank/DDBJ databases">
        <title>Hymenobacter sp.</title>
        <authorList>
            <person name="Kim M.K."/>
        </authorList>
    </citation>
    <scope>NUCLEOTIDE SEQUENCE [LARGE SCALE GENOMIC DNA]</scope>
    <source>
        <strain evidence="2 3">BT442</strain>
    </source>
</reference>
<evidence type="ECO:0000313" key="2">
    <source>
        <dbReference type="EMBL" id="MBH8559345.1"/>
    </source>
</evidence>
<name>A0ABS0Q9T0_9BACT</name>
<keyword evidence="1" id="KW-1133">Transmembrane helix</keyword>
<accession>A0ABS0Q9T0</accession>
<protein>
    <submittedName>
        <fullName evidence="2">Uncharacterized protein</fullName>
    </submittedName>
</protein>
<dbReference type="Proteomes" id="UP000625631">
    <property type="component" value="Unassembled WGS sequence"/>
</dbReference>
<proteinExistence type="predicted"/>
<dbReference type="EMBL" id="JAEDAE010000007">
    <property type="protein sequence ID" value="MBH8559345.1"/>
    <property type="molecule type" value="Genomic_DNA"/>
</dbReference>
<keyword evidence="1" id="KW-0472">Membrane</keyword>
<evidence type="ECO:0000313" key="3">
    <source>
        <dbReference type="Proteomes" id="UP000625631"/>
    </source>
</evidence>
<keyword evidence="1" id="KW-0812">Transmembrane</keyword>
<comment type="caution">
    <text evidence="2">The sequence shown here is derived from an EMBL/GenBank/DDBJ whole genome shotgun (WGS) entry which is preliminary data.</text>
</comment>
<feature type="transmembrane region" description="Helical" evidence="1">
    <location>
        <begin position="39"/>
        <end position="64"/>
    </location>
</feature>
<evidence type="ECO:0000256" key="1">
    <source>
        <dbReference type="SAM" id="Phobius"/>
    </source>
</evidence>
<dbReference type="RefSeq" id="WP_198067363.1">
    <property type="nucleotide sequence ID" value="NZ_JAEDAD010000002.1"/>
</dbReference>
<organism evidence="2 3">
    <name type="scientific">Hymenobacter negativus</name>
    <dbReference type="NCBI Taxonomy" id="2795026"/>
    <lineage>
        <taxon>Bacteria</taxon>
        <taxon>Pseudomonadati</taxon>
        <taxon>Bacteroidota</taxon>
        <taxon>Cytophagia</taxon>
        <taxon>Cytophagales</taxon>
        <taxon>Hymenobacteraceae</taxon>
        <taxon>Hymenobacter</taxon>
    </lineage>
</organism>
<keyword evidence="3" id="KW-1185">Reference proteome</keyword>